<keyword evidence="5" id="KW-1133">Transmembrane helix</keyword>
<dbReference type="Pfam" id="PF25917">
    <property type="entry name" value="BSH_RND"/>
    <property type="match status" value="1"/>
</dbReference>
<dbReference type="Pfam" id="PF25990">
    <property type="entry name" value="Beta-barrel_YknX"/>
    <property type="match status" value="1"/>
</dbReference>
<feature type="domain" description="Multidrug resistance protein MdtA-like barrel-sandwich hybrid" evidence="6">
    <location>
        <begin position="109"/>
        <end position="259"/>
    </location>
</feature>
<evidence type="ECO:0000259" key="7">
    <source>
        <dbReference type="Pfam" id="PF25990"/>
    </source>
</evidence>
<organism evidence="8 9">
    <name type="scientific">Paratractidigestivibacter faecalis</name>
    <dbReference type="NCBI Taxonomy" id="2292441"/>
    <lineage>
        <taxon>Bacteria</taxon>
        <taxon>Bacillati</taxon>
        <taxon>Actinomycetota</taxon>
        <taxon>Coriobacteriia</taxon>
        <taxon>Coriobacteriales</taxon>
        <taxon>Atopobiaceae</taxon>
        <taxon>Paratractidigestivibacter</taxon>
    </lineage>
</organism>
<dbReference type="Gene3D" id="2.40.420.20">
    <property type="match status" value="1"/>
</dbReference>
<dbReference type="InterPro" id="IPR058636">
    <property type="entry name" value="Beta-barrel_YknX"/>
</dbReference>
<dbReference type="Gene3D" id="2.40.50.100">
    <property type="match status" value="1"/>
</dbReference>
<comment type="subcellular location">
    <subcellularLocation>
        <location evidence="1">Cell envelope</location>
    </subcellularLocation>
</comment>
<evidence type="ECO:0000313" key="8">
    <source>
        <dbReference type="EMBL" id="MEQ2638495.1"/>
    </source>
</evidence>
<feature type="transmembrane region" description="Helical" evidence="5">
    <location>
        <begin position="49"/>
        <end position="68"/>
    </location>
</feature>
<dbReference type="Gene3D" id="2.40.30.170">
    <property type="match status" value="1"/>
</dbReference>
<evidence type="ECO:0000256" key="4">
    <source>
        <dbReference type="SAM" id="MobiDB-lite"/>
    </source>
</evidence>
<feature type="domain" description="YknX-like beta-barrel" evidence="7">
    <location>
        <begin position="271"/>
        <end position="353"/>
    </location>
</feature>
<proteinExistence type="inferred from homology"/>
<evidence type="ECO:0000256" key="3">
    <source>
        <dbReference type="ARBA" id="ARBA00023054"/>
    </source>
</evidence>
<dbReference type="RefSeq" id="WP_349183183.1">
    <property type="nucleotide sequence ID" value="NZ_JBBNGS010000022.1"/>
</dbReference>
<reference evidence="8 9" key="1">
    <citation type="submission" date="2024-04" db="EMBL/GenBank/DDBJ databases">
        <title>Human intestinal bacterial collection.</title>
        <authorList>
            <person name="Pauvert C."/>
            <person name="Hitch T.C.A."/>
            <person name="Clavel T."/>
        </authorList>
    </citation>
    <scope>NUCLEOTIDE SEQUENCE [LARGE SCALE GENOMIC DNA]</scope>
    <source>
        <strain evidence="8 9">CLA-AA-H197</strain>
    </source>
</reference>
<dbReference type="InterPro" id="IPR058625">
    <property type="entry name" value="MdtA-like_BSH"/>
</dbReference>
<dbReference type="PANTHER" id="PTHR32347">
    <property type="entry name" value="EFFLUX SYSTEM COMPONENT YKNX-RELATED"/>
    <property type="match status" value="1"/>
</dbReference>
<dbReference type="Proteomes" id="UP001478817">
    <property type="component" value="Unassembled WGS sequence"/>
</dbReference>
<dbReference type="NCBIfam" id="TIGR01730">
    <property type="entry name" value="RND_mfp"/>
    <property type="match status" value="1"/>
</dbReference>
<keyword evidence="3" id="KW-0175">Coiled coil</keyword>
<dbReference type="PANTHER" id="PTHR32347:SF14">
    <property type="entry name" value="EFFLUX SYSTEM COMPONENT YKNX-RELATED"/>
    <property type="match status" value="1"/>
</dbReference>
<comment type="caution">
    <text evidence="8">The sequence shown here is derived from an EMBL/GenBank/DDBJ whole genome shotgun (WGS) entry which is preliminary data.</text>
</comment>
<feature type="region of interest" description="Disordered" evidence="4">
    <location>
        <begin position="420"/>
        <end position="469"/>
    </location>
</feature>
<keyword evidence="5" id="KW-0472">Membrane</keyword>
<comment type="similarity">
    <text evidence="2">Belongs to the membrane fusion protein (MFP) (TC 8.A.1) family.</text>
</comment>
<dbReference type="InterPro" id="IPR006143">
    <property type="entry name" value="RND_pump_MFP"/>
</dbReference>
<evidence type="ECO:0000256" key="5">
    <source>
        <dbReference type="SAM" id="Phobius"/>
    </source>
</evidence>
<dbReference type="SUPFAM" id="SSF111369">
    <property type="entry name" value="HlyD-like secretion proteins"/>
    <property type="match status" value="1"/>
</dbReference>
<gene>
    <name evidence="8" type="ORF">AAAT05_09115</name>
</gene>
<keyword evidence="5" id="KW-0812">Transmembrane</keyword>
<evidence type="ECO:0000256" key="1">
    <source>
        <dbReference type="ARBA" id="ARBA00004196"/>
    </source>
</evidence>
<dbReference type="EMBL" id="JBBNGS010000022">
    <property type="protein sequence ID" value="MEQ2638495.1"/>
    <property type="molecule type" value="Genomic_DNA"/>
</dbReference>
<evidence type="ECO:0000313" key="9">
    <source>
        <dbReference type="Proteomes" id="UP001478817"/>
    </source>
</evidence>
<evidence type="ECO:0000259" key="6">
    <source>
        <dbReference type="Pfam" id="PF25917"/>
    </source>
</evidence>
<feature type="compositionally biased region" description="Low complexity" evidence="4">
    <location>
        <begin position="460"/>
        <end position="469"/>
    </location>
</feature>
<keyword evidence="9" id="KW-1185">Reference proteome</keyword>
<protein>
    <submittedName>
        <fullName evidence="8">Efflux RND transporter periplasmic adaptor subunit</fullName>
    </submittedName>
</protein>
<dbReference type="InterPro" id="IPR050465">
    <property type="entry name" value="UPF0194_transport"/>
</dbReference>
<sequence length="469" mass="48487">MRTSPDDSQETLQTLRPDGTLGESEEDMEARLAMESLMRHRRARRRKKLIAGGIVGAIVLVGAVVWGVSKFTGNAVGDDAPQLMTTFVDRGDFTEAVEASGAAKPVTSVVVNPEVGGTIETVNVAEGDTVQEGDVLLTVKNDELDKAIRDAEMGVRNAKLGVSQAQSAYATTLEAYNKVEEIKDEAGNVVEYKRGAEGRDVDSAAFAVESANNSLSDAQEAYSIAVANAEKRTVRAPKSGSVVVMNAQVGASTDSAANAGGLIQIADLSQMTVKVQVNEVDISKVSVGQMAKVTFSALPGVELDAQVTRIATVAGSGEDSSGHGGGVVTYDVSLLIPQPAAELKPGMTANVQIMLQSVPDTLMVPLSCVAMDEAGGSYVMVVTDYETGAAERRSVSVRASNQTTAAIEGDVDEGDKVLLDPYSVPDPDMGTNDGSDPVSTDGEAPVAENAAGSASDDGAEPTAAADTAA</sequence>
<accession>A0ABV1IJL5</accession>
<feature type="region of interest" description="Disordered" evidence="4">
    <location>
        <begin position="1"/>
        <end position="25"/>
    </location>
</feature>
<name>A0ABV1IJL5_9ACTN</name>
<evidence type="ECO:0000256" key="2">
    <source>
        <dbReference type="ARBA" id="ARBA00009477"/>
    </source>
</evidence>